<gene>
    <name evidence="1" type="ORF">BHV66_09235</name>
</gene>
<proteinExistence type="predicted"/>
<dbReference type="InterPro" id="IPR050238">
    <property type="entry name" value="DNA_Rep/Repair_Clamp_Loader"/>
</dbReference>
<dbReference type="Pfam" id="PF13177">
    <property type="entry name" value="DNA_pol3_delta2"/>
    <property type="match status" value="1"/>
</dbReference>
<protein>
    <submittedName>
        <fullName evidence="1">DNA polymerase III subunit delta</fullName>
    </submittedName>
</protein>
<dbReference type="STRING" id="28117.BHV66_09235"/>
<dbReference type="EMBL" id="MNQH01000036">
    <property type="protein sequence ID" value="OKY93488.1"/>
    <property type="molecule type" value="Genomic_DNA"/>
</dbReference>
<dbReference type="Gene3D" id="3.40.50.300">
    <property type="entry name" value="P-loop containing nucleotide triphosphate hydrolases"/>
    <property type="match status" value="1"/>
</dbReference>
<dbReference type="InterPro" id="IPR027417">
    <property type="entry name" value="P-loop_NTPase"/>
</dbReference>
<dbReference type="AlphaFoldDB" id="A0A1Q6F3X6"/>
<name>A0A1Q6F3X6_9BACT</name>
<dbReference type="PANTHER" id="PTHR11669">
    <property type="entry name" value="REPLICATION FACTOR C / DNA POLYMERASE III GAMMA-TAU SUBUNIT"/>
    <property type="match status" value="1"/>
</dbReference>
<dbReference type="GO" id="GO:0006261">
    <property type="term" value="P:DNA-templated DNA replication"/>
    <property type="evidence" value="ECO:0007669"/>
    <property type="project" value="TreeGrafter"/>
</dbReference>
<reference evidence="1 2" key="1">
    <citation type="journal article" date="2016" name="Nat. Biotechnol.">
        <title>Measurement of bacterial replication rates in microbial communities.</title>
        <authorList>
            <person name="Brown C.T."/>
            <person name="Olm M.R."/>
            <person name="Thomas B.C."/>
            <person name="Banfield J.F."/>
        </authorList>
    </citation>
    <scope>NUCLEOTIDE SEQUENCE [LARGE SCALE GENOMIC DNA]</scope>
    <source>
        <strain evidence="1">CAG:67_53_122</strain>
    </source>
</reference>
<evidence type="ECO:0000313" key="1">
    <source>
        <dbReference type="EMBL" id="OKY93488.1"/>
    </source>
</evidence>
<comment type="caution">
    <text evidence="1">The sequence shown here is derived from an EMBL/GenBank/DDBJ whole genome shotgun (WGS) entry which is preliminary data.</text>
</comment>
<dbReference type="SUPFAM" id="SSF52540">
    <property type="entry name" value="P-loop containing nucleoside triphosphate hydrolases"/>
    <property type="match status" value="1"/>
</dbReference>
<dbReference type="PANTHER" id="PTHR11669:SF8">
    <property type="entry name" value="DNA POLYMERASE III SUBUNIT DELTA"/>
    <property type="match status" value="1"/>
</dbReference>
<dbReference type="Proteomes" id="UP000187417">
    <property type="component" value="Unassembled WGS sequence"/>
</dbReference>
<dbReference type="RefSeq" id="WP_278339493.1">
    <property type="nucleotide sequence ID" value="NZ_BAAFLA010000012.1"/>
</dbReference>
<organism evidence="1 2">
    <name type="scientific">Alistipes putredinis</name>
    <dbReference type="NCBI Taxonomy" id="28117"/>
    <lineage>
        <taxon>Bacteria</taxon>
        <taxon>Pseudomonadati</taxon>
        <taxon>Bacteroidota</taxon>
        <taxon>Bacteroidia</taxon>
        <taxon>Bacteroidales</taxon>
        <taxon>Rikenellaceae</taxon>
        <taxon>Alistipes</taxon>
    </lineage>
</organism>
<accession>A0A1Q6F3X6</accession>
<evidence type="ECO:0000313" key="2">
    <source>
        <dbReference type="Proteomes" id="UP000187417"/>
    </source>
</evidence>
<sequence>MRFSEVIGQRELKRHLVRGVDAGRVSHAQLFTGRPGAGALPLALAYVQYLNCTNRRDGDSCGECPNCRQIAGLAHPDLHFVFPVNKQGKKSGEAVLSDDFMPLWRQVVSERNGYFSPQEWYDRLDLGRTLKGAISAREADGIIRKLSFKSFAAEYKCVIVWLPETMNEEAANKILKILEEPWEKTLFVLVSERPDLLLPTILSRTQEVVVPRLTDEEVHAELERRGERDPEKIRTFTRLAAGDLIELEHLLRGEGNELRKDDFEFFCSLMRLSYNDKHLELMAWAEEVAQLSREQQRAFLTDAVRLLRESYLLHAGLGEISCLWGEEAKFCRNFAPFIGNQNIESLVAEAESAMAQIRQNGNPTIVFTYFALSVSKMIKKL</sequence>